<dbReference type="OrthoDB" id="624114at2759"/>
<evidence type="ECO:0000259" key="19">
    <source>
        <dbReference type="PROSITE" id="PS51758"/>
    </source>
</evidence>
<dbReference type="STRING" id="53326.A0A016UCV6"/>
<dbReference type="PROSITE" id="PS51758">
    <property type="entry name" value="LETM1_RBD"/>
    <property type="match status" value="1"/>
</dbReference>
<evidence type="ECO:0000259" key="18">
    <source>
        <dbReference type="PROSITE" id="PS50222"/>
    </source>
</evidence>
<evidence type="ECO:0008006" key="22">
    <source>
        <dbReference type="Google" id="ProtNLM"/>
    </source>
</evidence>
<dbReference type="AlphaFoldDB" id="A0A016UCV6"/>
<dbReference type="InterPro" id="IPR059005">
    <property type="entry name" value="LETM1_C"/>
</dbReference>
<feature type="domain" description="EF-hand" evidence="18">
    <location>
        <begin position="647"/>
        <end position="682"/>
    </location>
</feature>
<feature type="domain" description="Letm1 RBD" evidence="19">
    <location>
        <begin position="187"/>
        <end position="455"/>
    </location>
</feature>
<dbReference type="InterPro" id="IPR033122">
    <property type="entry name" value="LETM1-like_RBD"/>
</dbReference>
<feature type="region of interest" description="Disordered" evidence="16">
    <location>
        <begin position="768"/>
        <end position="834"/>
    </location>
</feature>
<keyword evidence="9 17" id="KW-1133">Transmembrane helix</keyword>
<gene>
    <name evidence="20" type="primary">Acey_s0046.g1357</name>
    <name evidence="20" type="synonym">Acey-letm-1</name>
    <name evidence="20" type="ORF">Y032_0046g1357</name>
</gene>
<evidence type="ECO:0000256" key="2">
    <source>
        <dbReference type="ARBA" id="ARBA00022448"/>
    </source>
</evidence>
<evidence type="ECO:0000256" key="16">
    <source>
        <dbReference type="SAM" id="MobiDB-lite"/>
    </source>
</evidence>
<evidence type="ECO:0000256" key="4">
    <source>
        <dbReference type="ARBA" id="ARBA00022692"/>
    </source>
</evidence>
<keyword evidence="2" id="KW-0813">Transport</keyword>
<keyword evidence="12 14" id="KW-0496">Mitochondrion</keyword>
<dbReference type="PANTHER" id="PTHR14009:SF1">
    <property type="entry name" value="MITOCHONDRIAL PROTON_CALCIUM EXCHANGER PROTEIN"/>
    <property type="match status" value="1"/>
</dbReference>
<dbReference type="InterPro" id="IPR044202">
    <property type="entry name" value="LETM1/MDM38-like"/>
</dbReference>
<keyword evidence="11" id="KW-0406">Ion transport</keyword>
<accession>A0A016UCV6</accession>
<evidence type="ECO:0000313" key="20">
    <source>
        <dbReference type="EMBL" id="EYC12677.1"/>
    </source>
</evidence>
<dbReference type="GO" id="GO:0030003">
    <property type="term" value="P:intracellular monoatomic cation homeostasis"/>
    <property type="evidence" value="ECO:0007669"/>
    <property type="project" value="TreeGrafter"/>
</dbReference>
<keyword evidence="7" id="KW-0106">Calcium</keyword>
<evidence type="ECO:0000256" key="9">
    <source>
        <dbReference type="ARBA" id="ARBA00022989"/>
    </source>
</evidence>
<keyword evidence="13 17" id="KW-0472">Membrane</keyword>
<comment type="caution">
    <text evidence="20">The sequence shown here is derived from an EMBL/GenBank/DDBJ whole genome shotgun (WGS) entry which is preliminary data.</text>
</comment>
<keyword evidence="4 17" id="KW-0812">Transmembrane</keyword>
<keyword evidence="6" id="KW-0999">Mitochondrion inner membrane</keyword>
<keyword evidence="8" id="KW-0809">Transit peptide</keyword>
<dbReference type="Proteomes" id="UP000024635">
    <property type="component" value="Unassembled WGS sequence"/>
</dbReference>
<dbReference type="PROSITE" id="PS50222">
    <property type="entry name" value="EF_HAND_2"/>
    <property type="match status" value="1"/>
</dbReference>
<feature type="transmembrane region" description="Helical" evidence="17">
    <location>
        <begin position="141"/>
        <end position="164"/>
    </location>
</feature>
<evidence type="ECO:0000256" key="13">
    <source>
        <dbReference type="ARBA" id="ARBA00023136"/>
    </source>
</evidence>
<evidence type="ECO:0000256" key="6">
    <source>
        <dbReference type="ARBA" id="ARBA00022792"/>
    </source>
</evidence>
<evidence type="ECO:0000256" key="12">
    <source>
        <dbReference type="ARBA" id="ARBA00023128"/>
    </source>
</evidence>
<evidence type="ECO:0000256" key="14">
    <source>
        <dbReference type="PROSITE-ProRule" id="PRU01094"/>
    </source>
</evidence>
<feature type="coiled-coil region" evidence="15">
    <location>
        <begin position="581"/>
        <end position="634"/>
    </location>
</feature>
<feature type="coiled-coil region" evidence="15">
    <location>
        <begin position="405"/>
        <end position="448"/>
    </location>
</feature>
<evidence type="ECO:0000256" key="15">
    <source>
        <dbReference type="SAM" id="Coils"/>
    </source>
</evidence>
<evidence type="ECO:0000313" key="21">
    <source>
        <dbReference type="Proteomes" id="UP000024635"/>
    </source>
</evidence>
<organism evidence="20 21">
    <name type="scientific">Ancylostoma ceylanicum</name>
    <dbReference type="NCBI Taxonomy" id="53326"/>
    <lineage>
        <taxon>Eukaryota</taxon>
        <taxon>Metazoa</taxon>
        <taxon>Ecdysozoa</taxon>
        <taxon>Nematoda</taxon>
        <taxon>Chromadorea</taxon>
        <taxon>Rhabditida</taxon>
        <taxon>Rhabditina</taxon>
        <taxon>Rhabditomorpha</taxon>
        <taxon>Strongyloidea</taxon>
        <taxon>Ancylostomatidae</taxon>
        <taxon>Ancylostomatinae</taxon>
        <taxon>Ancylostoma</taxon>
    </lineage>
</organism>
<evidence type="ECO:0000256" key="3">
    <source>
        <dbReference type="ARBA" id="ARBA00022568"/>
    </source>
</evidence>
<dbReference type="Pfam" id="PF07766">
    <property type="entry name" value="LETM1_RBD"/>
    <property type="match status" value="1"/>
</dbReference>
<keyword evidence="21" id="KW-1185">Reference proteome</keyword>
<dbReference type="GO" id="GO:0043022">
    <property type="term" value="F:ribosome binding"/>
    <property type="evidence" value="ECO:0007669"/>
    <property type="project" value="InterPro"/>
</dbReference>
<reference evidence="21" key="1">
    <citation type="journal article" date="2015" name="Nat. Genet.">
        <title>The genome and transcriptome of the zoonotic hookworm Ancylostoma ceylanicum identify infection-specific gene families.</title>
        <authorList>
            <person name="Schwarz E.M."/>
            <person name="Hu Y."/>
            <person name="Antoshechkin I."/>
            <person name="Miller M.M."/>
            <person name="Sternberg P.W."/>
            <person name="Aroian R.V."/>
        </authorList>
    </citation>
    <scope>NUCLEOTIDE SEQUENCE</scope>
    <source>
        <strain evidence="21">HY135</strain>
    </source>
</reference>
<keyword evidence="10 15" id="KW-0175">Coiled coil</keyword>
<evidence type="ECO:0000256" key="8">
    <source>
        <dbReference type="ARBA" id="ARBA00022946"/>
    </source>
</evidence>
<dbReference type="PANTHER" id="PTHR14009">
    <property type="entry name" value="LEUCINE ZIPPER-EF-HAND CONTAINING TRANSMEMBRANE PROTEIN"/>
    <property type="match status" value="1"/>
</dbReference>
<keyword evidence="5" id="KW-0479">Metal-binding</keyword>
<evidence type="ECO:0000256" key="1">
    <source>
        <dbReference type="ARBA" id="ARBA00004434"/>
    </source>
</evidence>
<feature type="compositionally biased region" description="Polar residues" evidence="16">
    <location>
        <begin position="814"/>
        <end position="827"/>
    </location>
</feature>
<dbReference type="GO" id="GO:0005743">
    <property type="term" value="C:mitochondrial inner membrane"/>
    <property type="evidence" value="ECO:0007669"/>
    <property type="project" value="UniProtKB-SubCell"/>
</dbReference>
<dbReference type="GO" id="GO:0005509">
    <property type="term" value="F:calcium ion binding"/>
    <property type="evidence" value="ECO:0007669"/>
    <property type="project" value="InterPro"/>
</dbReference>
<dbReference type="InterPro" id="IPR002048">
    <property type="entry name" value="EF_hand_dom"/>
</dbReference>
<evidence type="ECO:0000256" key="10">
    <source>
        <dbReference type="ARBA" id="ARBA00023054"/>
    </source>
</evidence>
<sequence length="834" mass="93224">MVFRQYRRTTQLGRLVFRGLNCASCSRMHPAVLSERHLLQVSLRYAATDRSKVEYTLKMLKEDLMHQDEEARRRLVPATAAAEKKTTLMQKIVHELKHYYHGFRLLALETRLSAKYMWRLLRGDTLSRRERQQLVRTVSDLFRIVPFSIFIIVPFMELALPIFIKLFPNMLPSTFQESSKEEEKLRKQVKVKVEMAKFLQDTIEEIALERRSKAIEPKGSKAVEFAQFIKKVRAEGGYVSNQELIKFTKLFEDELTLDNLSMSQLRSLCRLMSIQPLGSPEILRFQLHMKLRELKADDKQIAAEGGVEALNTIDLQQACRARGMRAVGLSEDRLREQLGQWLELSLNDKVPPSLLLLSRALYLPEDISFTDRLKALVQILPEGIAESTRQKLTELEGGKVDHKARLNLIKQIEEAIAKEKAMEEEKKKEEEKQKVLQLKAEEEKARAAAAIAAEGIASVSAEAMETSGKIAEAAAAASEALKTAKKDLVDVVQEAVDLASGAAKEKEKAAAAEETVDAKDLSSIEQILVGGPIHEAKNEILELKEKAIEHSEDLVEITALDSAFSETKVAKRLRTKLNTMIDNVDTLVSKLEEEKRMIEETIPDPAMGESAATKRDKQVRVQDLIDALTKLQAKPAQDGESAKEAEARRSKIEQILVSIDQDADGIIDADLVLEFFSYIHIPFRKRIGSTMIFANCIHLKAQSHLRMVFEISISNASPGTADQNGISDPVIALLEKHGDLKLSASQIASMVGMLKKECEAEELVRKIESLDAPMMPQGPTIDDDESSDGASESSKEGKKNLLDIPNVDPKVTAPLSNKNGNNGTTRPNSDKPPV</sequence>
<evidence type="ECO:0000256" key="17">
    <source>
        <dbReference type="SAM" id="Phobius"/>
    </source>
</evidence>
<keyword evidence="3" id="KW-0109">Calcium transport</keyword>
<evidence type="ECO:0000256" key="5">
    <source>
        <dbReference type="ARBA" id="ARBA00022723"/>
    </source>
</evidence>
<proteinExistence type="predicted"/>
<dbReference type="Pfam" id="PF26561">
    <property type="entry name" value="LETM1_C"/>
    <property type="match status" value="1"/>
</dbReference>
<evidence type="ECO:0000256" key="7">
    <source>
        <dbReference type="ARBA" id="ARBA00022837"/>
    </source>
</evidence>
<comment type="subcellular location">
    <subcellularLocation>
        <location evidence="1">Mitochondrion inner membrane</location>
        <topology evidence="1">Single-pass membrane protein</topology>
    </subcellularLocation>
</comment>
<dbReference type="EMBL" id="JARK01001382">
    <property type="protein sequence ID" value="EYC12677.1"/>
    <property type="molecule type" value="Genomic_DNA"/>
</dbReference>
<evidence type="ECO:0000256" key="11">
    <source>
        <dbReference type="ARBA" id="ARBA00023065"/>
    </source>
</evidence>
<protein>
    <recommendedName>
        <fullName evidence="22">Mitochondrial proton/calcium exchanger protein</fullName>
    </recommendedName>
</protein>
<name>A0A016UCV6_9BILA</name>